<name>A0A364Y9K7_9BACT</name>
<dbReference type="SUPFAM" id="SSF52833">
    <property type="entry name" value="Thioredoxin-like"/>
    <property type="match status" value="1"/>
</dbReference>
<feature type="signal peptide" evidence="1">
    <location>
        <begin position="1"/>
        <end position="21"/>
    </location>
</feature>
<dbReference type="InterPro" id="IPR013766">
    <property type="entry name" value="Thioredoxin_domain"/>
</dbReference>
<feature type="chain" id="PRO_5016794285" evidence="1">
    <location>
        <begin position="22"/>
        <end position="205"/>
    </location>
</feature>
<dbReference type="InterPro" id="IPR036249">
    <property type="entry name" value="Thioredoxin-like_sf"/>
</dbReference>
<dbReference type="EMBL" id="QMFY01000001">
    <property type="protein sequence ID" value="RAW03543.1"/>
    <property type="molecule type" value="Genomic_DNA"/>
</dbReference>
<evidence type="ECO:0000259" key="2">
    <source>
        <dbReference type="PROSITE" id="PS51352"/>
    </source>
</evidence>
<dbReference type="GO" id="GO:0016209">
    <property type="term" value="F:antioxidant activity"/>
    <property type="evidence" value="ECO:0007669"/>
    <property type="project" value="InterPro"/>
</dbReference>
<evidence type="ECO:0000313" key="4">
    <source>
        <dbReference type="Proteomes" id="UP000251889"/>
    </source>
</evidence>
<organism evidence="3 4">
    <name type="scientific">Pseudochryseolinea flava</name>
    <dbReference type="NCBI Taxonomy" id="2059302"/>
    <lineage>
        <taxon>Bacteria</taxon>
        <taxon>Pseudomonadati</taxon>
        <taxon>Bacteroidota</taxon>
        <taxon>Cytophagia</taxon>
        <taxon>Cytophagales</taxon>
        <taxon>Fulvivirgaceae</taxon>
        <taxon>Pseudochryseolinea</taxon>
    </lineage>
</organism>
<protein>
    <submittedName>
        <fullName evidence="3">Thioredoxin family protein</fullName>
    </submittedName>
</protein>
<evidence type="ECO:0000256" key="1">
    <source>
        <dbReference type="SAM" id="SignalP"/>
    </source>
</evidence>
<dbReference type="PANTHER" id="PTHR43640:SF1">
    <property type="entry name" value="THIOREDOXIN-DEPENDENT PEROXIREDOXIN"/>
    <property type="match status" value="1"/>
</dbReference>
<gene>
    <name evidence="3" type="ORF">DQQ10_03505</name>
</gene>
<keyword evidence="1" id="KW-0732">Signal</keyword>
<accession>A0A364Y9K7</accession>
<sequence length="205" mass="22180">MNLKKIKPAMLLILSVVVLLAARPMGYNVGDTVADFKLKNVDGKSVSLSDYKTGKGVILIFDCNTCPVSKGYNERILALDQKFASKGFPVVAVNPNSPEVSPGDGFDEMVSYAKKKKYTFAYLADENQEVATAFGASNTPHVFVLKKDGDKFKVAYIGAIDNNSRDGSAADKKYVEDAVNALIEGKEIPVAKTKAIGCTIKWKNS</sequence>
<dbReference type="CDD" id="cd02969">
    <property type="entry name" value="PRX_like1"/>
    <property type="match status" value="1"/>
</dbReference>
<keyword evidence="4" id="KW-1185">Reference proteome</keyword>
<dbReference type="Gene3D" id="3.40.30.10">
    <property type="entry name" value="Glutaredoxin"/>
    <property type="match status" value="1"/>
</dbReference>
<dbReference type="PROSITE" id="PS51352">
    <property type="entry name" value="THIOREDOXIN_2"/>
    <property type="match status" value="1"/>
</dbReference>
<dbReference type="InterPro" id="IPR047262">
    <property type="entry name" value="PRX-like1"/>
</dbReference>
<evidence type="ECO:0000313" key="3">
    <source>
        <dbReference type="EMBL" id="RAW03543.1"/>
    </source>
</evidence>
<feature type="domain" description="Thioredoxin" evidence="2">
    <location>
        <begin position="27"/>
        <end position="184"/>
    </location>
</feature>
<proteinExistence type="predicted"/>
<dbReference type="OrthoDB" id="9809746at2"/>
<dbReference type="RefSeq" id="WP_112745758.1">
    <property type="nucleotide sequence ID" value="NZ_QMFY01000001.1"/>
</dbReference>
<dbReference type="AlphaFoldDB" id="A0A364Y9K7"/>
<dbReference type="Proteomes" id="UP000251889">
    <property type="component" value="Unassembled WGS sequence"/>
</dbReference>
<dbReference type="GO" id="GO:0016491">
    <property type="term" value="F:oxidoreductase activity"/>
    <property type="evidence" value="ECO:0007669"/>
    <property type="project" value="InterPro"/>
</dbReference>
<dbReference type="PANTHER" id="PTHR43640">
    <property type="entry name" value="OS07G0260300 PROTEIN"/>
    <property type="match status" value="1"/>
</dbReference>
<comment type="caution">
    <text evidence="3">The sequence shown here is derived from an EMBL/GenBank/DDBJ whole genome shotgun (WGS) entry which is preliminary data.</text>
</comment>
<dbReference type="Pfam" id="PF00578">
    <property type="entry name" value="AhpC-TSA"/>
    <property type="match status" value="1"/>
</dbReference>
<dbReference type="InterPro" id="IPR000866">
    <property type="entry name" value="AhpC/TSA"/>
</dbReference>
<reference evidence="3 4" key="1">
    <citation type="submission" date="2018-06" db="EMBL/GenBank/DDBJ databases">
        <title>Chryseolinea flavus sp. nov., a member of the phylum Bacteroidetes isolated from soil.</title>
        <authorList>
            <person name="Li Y."/>
            <person name="Wang J."/>
        </authorList>
    </citation>
    <scope>NUCLEOTIDE SEQUENCE [LARGE SCALE GENOMIC DNA]</scope>
    <source>
        <strain evidence="3 4">SDU1-6</strain>
    </source>
</reference>